<keyword evidence="2" id="KW-0863">Zinc-finger</keyword>
<dbReference type="STRING" id="1117707.VQ7734_04551"/>
<keyword evidence="7" id="KW-1185">Reference proteome</keyword>
<evidence type="ECO:0000256" key="3">
    <source>
        <dbReference type="ARBA" id="ARBA00022833"/>
    </source>
</evidence>
<evidence type="ECO:0000313" key="6">
    <source>
        <dbReference type="EMBL" id="SHO58779.1"/>
    </source>
</evidence>
<dbReference type="Pfam" id="PF01258">
    <property type="entry name" value="zf-dskA_traR"/>
    <property type="match status" value="1"/>
</dbReference>
<keyword evidence="3" id="KW-0862">Zinc</keyword>
<dbReference type="AlphaFoldDB" id="A0A1M7Z1F2"/>
<dbReference type="OrthoDB" id="962301at2"/>
<feature type="domain" description="Zinc finger DksA/TraR C4-type" evidence="5">
    <location>
        <begin position="41"/>
        <end position="71"/>
    </location>
</feature>
<accession>A0A1M7Z1F2</accession>
<dbReference type="RefSeq" id="WP_073586221.1">
    <property type="nucleotide sequence ID" value="NZ_AP024897.1"/>
</dbReference>
<dbReference type="Gene3D" id="1.20.120.910">
    <property type="entry name" value="DksA, coiled-coil domain"/>
    <property type="match status" value="1"/>
</dbReference>
<dbReference type="EMBL" id="FRFG01000078">
    <property type="protein sequence ID" value="SHO58779.1"/>
    <property type="molecule type" value="Genomic_DNA"/>
</dbReference>
<evidence type="ECO:0000256" key="1">
    <source>
        <dbReference type="ARBA" id="ARBA00022723"/>
    </source>
</evidence>
<feature type="zinc finger region" description="dksA C4-type" evidence="4">
    <location>
        <begin position="41"/>
        <end position="65"/>
    </location>
</feature>
<gene>
    <name evidence="6" type="ORF">VQ7734_04551</name>
</gene>
<keyword evidence="1" id="KW-0479">Metal-binding</keyword>
<dbReference type="PROSITE" id="PS51128">
    <property type="entry name" value="ZF_DKSA_2"/>
    <property type="match status" value="1"/>
</dbReference>
<sequence>MTDVIDRAGTLEQWQREAAIQAARASPKTPQQVVIDGVIVCARCWQPIPQARLKTVPDAALCVPCKSLQEQP</sequence>
<evidence type="ECO:0000256" key="2">
    <source>
        <dbReference type="ARBA" id="ARBA00022771"/>
    </source>
</evidence>
<evidence type="ECO:0000259" key="5">
    <source>
        <dbReference type="Pfam" id="PF01258"/>
    </source>
</evidence>
<name>A0A1M7Z1F2_9VIBR</name>
<proteinExistence type="predicted"/>
<evidence type="ECO:0000313" key="7">
    <source>
        <dbReference type="Proteomes" id="UP000184600"/>
    </source>
</evidence>
<evidence type="ECO:0000256" key="4">
    <source>
        <dbReference type="PROSITE-ProRule" id="PRU00510"/>
    </source>
</evidence>
<organism evidence="6 7">
    <name type="scientific">Vibrio quintilis</name>
    <dbReference type="NCBI Taxonomy" id="1117707"/>
    <lineage>
        <taxon>Bacteria</taxon>
        <taxon>Pseudomonadati</taxon>
        <taxon>Pseudomonadota</taxon>
        <taxon>Gammaproteobacteria</taxon>
        <taxon>Vibrionales</taxon>
        <taxon>Vibrionaceae</taxon>
        <taxon>Vibrio</taxon>
    </lineage>
</organism>
<dbReference type="SUPFAM" id="SSF57716">
    <property type="entry name" value="Glucocorticoid receptor-like (DNA-binding domain)"/>
    <property type="match status" value="1"/>
</dbReference>
<dbReference type="Proteomes" id="UP000184600">
    <property type="component" value="Unassembled WGS sequence"/>
</dbReference>
<dbReference type="GO" id="GO:0008270">
    <property type="term" value="F:zinc ion binding"/>
    <property type="evidence" value="ECO:0007669"/>
    <property type="project" value="UniProtKB-KW"/>
</dbReference>
<dbReference type="InterPro" id="IPR000962">
    <property type="entry name" value="Znf_DskA_TraR"/>
</dbReference>
<reference evidence="7" key="1">
    <citation type="submission" date="2016-12" db="EMBL/GenBank/DDBJ databases">
        <authorList>
            <person name="Rodrigo-Torres L."/>
            <person name="Arahal R.D."/>
            <person name="Lucena T."/>
        </authorList>
    </citation>
    <scope>NUCLEOTIDE SEQUENCE [LARGE SCALE GENOMIC DNA]</scope>
</reference>
<protein>
    <submittedName>
        <fullName evidence="6">Prokaryotic dksA/traR C4-type zinc finger</fullName>
    </submittedName>
</protein>